<proteinExistence type="predicted"/>
<dbReference type="EMBL" id="CP040986">
    <property type="protein sequence ID" value="QDD13028.1"/>
    <property type="molecule type" value="Genomic_DNA"/>
</dbReference>
<reference evidence="1 2" key="1">
    <citation type="journal article" date="2019" name="ISME J.">
        <title>Evolution in action: habitat transition from sediment to the pelagial leads to genome streamlining in Methylophilaceae.</title>
        <authorList>
            <person name="Salcher M."/>
            <person name="Schaefle D."/>
            <person name="Kaspar M."/>
            <person name="Neuenschwander S.M."/>
            <person name="Ghai R."/>
        </authorList>
    </citation>
    <scope>NUCLEOTIDE SEQUENCE [LARGE SCALE GENOMIC DNA]</scope>
    <source>
        <strain evidence="1 2">MMS-RI-1</strain>
    </source>
</reference>
<keyword evidence="2" id="KW-1185">Reference proteome</keyword>
<name>A0AAE6FSM8_9PROT</name>
<dbReference type="Proteomes" id="UP000312102">
    <property type="component" value="Chromosome"/>
</dbReference>
<protein>
    <recommendedName>
        <fullName evidence="3">Class I SAM-dependent methyltransferase</fullName>
    </recommendedName>
</protein>
<sequence length="180" mass="20254">MKVITEEYRKLQQELHQNPNYGVASLQFAPIVANIIKDLNVESLSDYGAGKKNLLKGLTELGIKLKVYLPYDPAFPEYGEAKAADLVCCIDVLEHIEPDLIDNVIQDLANITSKFGFFSVHMGPAVKVLADGRNAHLIQKPSSWWLEKLIKYFEVLHLQTHGVMGHGFWVAVKPKEKINL</sequence>
<evidence type="ECO:0008006" key="3">
    <source>
        <dbReference type="Google" id="ProtNLM"/>
    </source>
</evidence>
<dbReference type="AlphaFoldDB" id="A0AAE6FSM8"/>
<organism evidence="1 2">
    <name type="scientific">Candidatus Methylopumilus rimovensis</name>
    <dbReference type="NCBI Taxonomy" id="2588535"/>
    <lineage>
        <taxon>Bacteria</taxon>
        <taxon>Pseudomonadati</taxon>
        <taxon>Pseudomonadota</taxon>
        <taxon>Betaproteobacteria</taxon>
        <taxon>Nitrosomonadales</taxon>
        <taxon>Methylophilaceae</taxon>
        <taxon>Candidatus Methylopumilus</taxon>
    </lineage>
</organism>
<accession>A0AAE6FSM8</accession>
<evidence type="ECO:0000313" key="1">
    <source>
        <dbReference type="EMBL" id="QDD13028.1"/>
    </source>
</evidence>
<dbReference type="KEGG" id="mrk:FIT61_00775"/>
<dbReference type="RefSeq" id="WP_139882599.1">
    <property type="nucleotide sequence ID" value="NZ_CP040986.1"/>
</dbReference>
<gene>
    <name evidence="1" type="ORF">FIT61_00775</name>
</gene>
<evidence type="ECO:0000313" key="2">
    <source>
        <dbReference type="Proteomes" id="UP000312102"/>
    </source>
</evidence>